<dbReference type="OrthoDB" id="4772932at2"/>
<protein>
    <recommendedName>
        <fullName evidence="3">Intracellular proteinase inhibitor BsuPI domain-containing protein</fullName>
    </recommendedName>
</protein>
<name>A0A2T1A4F1_9ACTN</name>
<reference evidence="1 2" key="1">
    <citation type="submission" date="2018-03" db="EMBL/GenBank/DDBJ databases">
        <title>Genomic Encyclopedia of Archaeal and Bacterial Type Strains, Phase II (KMG-II): from individual species to whole genera.</title>
        <authorList>
            <person name="Goeker M."/>
        </authorList>
    </citation>
    <scope>NUCLEOTIDE SEQUENCE [LARGE SCALE GENOMIC DNA]</scope>
    <source>
        <strain evidence="1 2">DSM 100065</strain>
    </source>
</reference>
<keyword evidence="2" id="KW-1185">Reference proteome</keyword>
<organism evidence="1 2">
    <name type="scientific">Antricoccus suffuscus</name>
    <dbReference type="NCBI Taxonomy" id="1629062"/>
    <lineage>
        <taxon>Bacteria</taxon>
        <taxon>Bacillati</taxon>
        <taxon>Actinomycetota</taxon>
        <taxon>Actinomycetes</taxon>
        <taxon>Geodermatophilales</taxon>
        <taxon>Antricoccaceae</taxon>
        <taxon>Antricoccus</taxon>
    </lineage>
</organism>
<accession>A0A2T1A4F1</accession>
<evidence type="ECO:0008006" key="3">
    <source>
        <dbReference type="Google" id="ProtNLM"/>
    </source>
</evidence>
<gene>
    <name evidence="1" type="ORF">CLV47_103256</name>
</gene>
<dbReference type="RefSeq" id="WP_106348150.1">
    <property type="nucleotide sequence ID" value="NZ_PVUE01000003.1"/>
</dbReference>
<evidence type="ECO:0000313" key="1">
    <source>
        <dbReference type="EMBL" id="PRZ43198.1"/>
    </source>
</evidence>
<dbReference type="EMBL" id="PVUE01000003">
    <property type="protein sequence ID" value="PRZ43198.1"/>
    <property type="molecule type" value="Genomic_DNA"/>
</dbReference>
<evidence type="ECO:0000313" key="2">
    <source>
        <dbReference type="Proteomes" id="UP000237752"/>
    </source>
</evidence>
<comment type="caution">
    <text evidence="1">The sequence shown here is derived from an EMBL/GenBank/DDBJ whole genome shotgun (WGS) entry which is preliminary data.</text>
</comment>
<sequence length="120" mass="12646">MQVATDKPAYVAGDKPRLILSVVNKSTVPCIRDLNAAGQELLIFDAAGGRLWSSNDCYPESSNDTRTLAAGQKVDYTVIWSGKVSEPTCTAPRPLLGPGTYAVQAVQGGIQSAPGQIVLQ</sequence>
<proteinExistence type="predicted"/>
<dbReference type="Proteomes" id="UP000237752">
    <property type="component" value="Unassembled WGS sequence"/>
</dbReference>
<dbReference type="AlphaFoldDB" id="A0A2T1A4F1"/>